<protein>
    <submittedName>
        <fullName evidence="3">Helix-turn-helix XRE-family like protein</fullName>
    </submittedName>
</protein>
<keyword evidence="1" id="KW-0238">DNA-binding</keyword>
<name>A0A8S5U0W0_9CAUD</name>
<dbReference type="SUPFAM" id="SSF47413">
    <property type="entry name" value="lambda repressor-like DNA-binding domains"/>
    <property type="match status" value="1"/>
</dbReference>
<proteinExistence type="predicted"/>
<dbReference type="Pfam" id="PF01381">
    <property type="entry name" value="HTH_3"/>
    <property type="match status" value="1"/>
</dbReference>
<dbReference type="PANTHER" id="PTHR46558:SF4">
    <property type="entry name" value="DNA-BIDING PHAGE PROTEIN"/>
    <property type="match status" value="1"/>
</dbReference>
<evidence type="ECO:0000313" key="3">
    <source>
        <dbReference type="EMBL" id="DAF88092.1"/>
    </source>
</evidence>
<accession>A0A8S5U0W0</accession>
<evidence type="ECO:0000259" key="2">
    <source>
        <dbReference type="PROSITE" id="PS50943"/>
    </source>
</evidence>
<dbReference type="EMBL" id="BK015978">
    <property type="protein sequence ID" value="DAF88092.1"/>
    <property type="molecule type" value="Genomic_DNA"/>
</dbReference>
<dbReference type="CDD" id="cd00093">
    <property type="entry name" value="HTH_XRE"/>
    <property type="match status" value="1"/>
</dbReference>
<evidence type="ECO:0000256" key="1">
    <source>
        <dbReference type="ARBA" id="ARBA00023125"/>
    </source>
</evidence>
<dbReference type="PROSITE" id="PS50943">
    <property type="entry name" value="HTH_CROC1"/>
    <property type="match status" value="1"/>
</dbReference>
<organism evidence="3">
    <name type="scientific">Siphoviridae sp. ctub511</name>
    <dbReference type="NCBI Taxonomy" id="2825714"/>
    <lineage>
        <taxon>Viruses</taxon>
        <taxon>Duplodnaviria</taxon>
        <taxon>Heunggongvirae</taxon>
        <taxon>Uroviricota</taxon>
        <taxon>Caudoviricetes</taxon>
    </lineage>
</organism>
<feature type="domain" description="HTH cro/C1-type" evidence="2">
    <location>
        <begin position="6"/>
        <end position="60"/>
    </location>
</feature>
<dbReference type="InterPro" id="IPR001387">
    <property type="entry name" value="Cro/C1-type_HTH"/>
</dbReference>
<dbReference type="PANTHER" id="PTHR46558">
    <property type="entry name" value="TRACRIPTIONAL REGULATORY PROTEIN-RELATED-RELATED"/>
    <property type="match status" value="1"/>
</dbReference>
<dbReference type="Gene3D" id="1.10.260.40">
    <property type="entry name" value="lambda repressor-like DNA-binding domains"/>
    <property type="match status" value="1"/>
</dbReference>
<dbReference type="GO" id="GO:0003677">
    <property type="term" value="F:DNA binding"/>
    <property type="evidence" value="ECO:0007669"/>
    <property type="project" value="UniProtKB-KW"/>
</dbReference>
<reference evidence="3" key="1">
    <citation type="journal article" date="2021" name="Proc. Natl. Acad. Sci. U.S.A.">
        <title>A Catalog of Tens of Thousands of Viruses from Human Metagenomes Reveals Hidden Associations with Chronic Diseases.</title>
        <authorList>
            <person name="Tisza M.J."/>
            <person name="Buck C.B."/>
        </authorList>
    </citation>
    <scope>NUCLEOTIDE SEQUENCE</scope>
    <source>
        <strain evidence="3">Ctub511</strain>
    </source>
</reference>
<dbReference type="SMART" id="SM00530">
    <property type="entry name" value="HTH_XRE"/>
    <property type="match status" value="1"/>
</dbReference>
<dbReference type="InterPro" id="IPR010982">
    <property type="entry name" value="Lambda_DNA-bd_dom_sf"/>
</dbReference>
<sequence>MLQISLAAARVNANLTQRDVAKALGISTQTLVNWEAGKTEPSANQARALASLYGIKLDYIFLPDSSN</sequence>